<keyword evidence="3" id="KW-1185">Reference proteome</keyword>
<gene>
    <name evidence="2" type="ORF">AVEN_218636_1</name>
</gene>
<name>A0A4Y2PUP5_ARAVE</name>
<evidence type="ECO:0000256" key="1">
    <source>
        <dbReference type="SAM" id="MobiDB-lite"/>
    </source>
</evidence>
<reference evidence="2 3" key="1">
    <citation type="journal article" date="2019" name="Sci. Rep.">
        <title>Orb-weaving spider Araneus ventricosus genome elucidates the spidroin gene catalogue.</title>
        <authorList>
            <person name="Kono N."/>
            <person name="Nakamura H."/>
            <person name="Ohtoshi R."/>
            <person name="Moran D.A.P."/>
            <person name="Shinohara A."/>
            <person name="Yoshida Y."/>
            <person name="Fujiwara M."/>
            <person name="Mori M."/>
            <person name="Tomita M."/>
            <person name="Arakawa K."/>
        </authorList>
    </citation>
    <scope>NUCLEOTIDE SEQUENCE [LARGE SCALE GENOMIC DNA]</scope>
</reference>
<dbReference type="AlphaFoldDB" id="A0A4Y2PUP5"/>
<proteinExistence type="predicted"/>
<organism evidence="2 3">
    <name type="scientific">Araneus ventricosus</name>
    <name type="common">Orbweaver spider</name>
    <name type="synonym">Epeira ventricosa</name>
    <dbReference type="NCBI Taxonomy" id="182803"/>
    <lineage>
        <taxon>Eukaryota</taxon>
        <taxon>Metazoa</taxon>
        <taxon>Ecdysozoa</taxon>
        <taxon>Arthropoda</taxon>
        <taxon>Chelicerata</taxon>
        <taxon>Arachnida</taxon>
        <taxon>Araneae</taxon>
        <taxon>Araneomorphae</taxon>
        <taxon>Entelegynae</taxon>
        <taxon>Araneoidea</taxon>
        <taxon>Araneidae</taxon>
        <taxon>Araneus</taxon>
    </lineage>
</organism>
<protein>
    <submittedName>
        <fullName evidence="2">Uncharacterized protein</fullName>
    </submittedName>
</protein>
<sequence>MEIHSHHQNATDFHQSNENPPKRLHKLDLNPISKLRILHFSDTKSLLLSEYLTTFSGEKRPLYLTLTVVFMQIAEKCNKNQPTTNEVAQQCTGGCQMQDGQVILSQCLSAVIYLHNKRIIKEPERESYAGADRKELTLMFINYADLKVV</sequence>
<dbReference type="EMBL" id="BGPR01012334">
    <property type="protein sequence ID" value="GBN55618.1"/>
    <property type="molecule type" value="Genomic_DNA"/>
</dbReference>
<accession>A0A4Y2PUP5</accession>
<feature type="region of interest" description="Disordered" evidence="1">
    <location>
        <begin position="1"/>
        <end position="25"/>
    </location>
</feature>
<feature type="compositionally biased region" description="Polar residues" evidence="1">
    <location>
        <begin position="8"/>
        <end position="19"/>
    </location>
</feature>
<dbReference type="Proteomes" id="UP000499080">
    <property type="component" value="Unassembled WGS sequence"/>
</dbReference>
<evidence type="ECO:0000313" key="2">
    <source>
        <dbReference type="EMBL" id="GBN55618.1"/>
    </source>
</evidence>
<comment type="caution">
    <text evidence="2">The sequence shown here is derived from an EMBL/GenBank/DDBJ whole genome shotgun (WGS) entry which is preliminary data.</text>
</comment>
<evidence type="ECO:0000313" key="3">
    <source>
        <dbReference type="Proteomes" id="UP000499080"/>
    </source>
</evidence>